<gene>
    <name evidence="2" type="ORF">X975_03540</name>
</gene>
<dbReference type="OrthoDB" id="29098at2759"/>
<dbReference type="Gene3D" id="2.20.25.530">
    <property type="match status" value="1"/>
</dbReference>
<dbReference type="AlphaFoldDB" id="A0A087UXT9"/>
<evidence type="ECO:0000313" key="3">
    <source>
        <dbReference type="Proteomes" id="UP000054359"/>
    </source>
</evidence>
<dbReference type="PANTHER" id="PTHR13383:SF11">
    <property type="entry name" value="RIBONUCLEASE H2 SUBUNIT B"/>
    <property type="match status" value="1"/>
</dbReference>
<accession>A0A087UXT9</accession>
<dbReference type="InterPro" id="IPR041195">
    <property type="entry name" value="Rnh202_N"/>
</dbReference>
<sequence length="93" mass="10831">MDTGKKQRIFLVPEEHIKQKFSVLRLKHPRTSTPVLCALDSSNKLYEIVHHVDELSSWFYEESVIKDGSLFFLTPADPLFFVLPYINQDGKFC</sequence>
<dbReference type="STRING" id="407821.A0A087UXT9"/>
<dbReference type="Proteomes" id="UP000054359">
    <property type="component" value="Unassembled WGS sequence"/>
</dbReference>
<feature type="domain" description="Rnh202 triple barrel" evidence="1">
    <location>
        <begin position="13"/>
        <end position="77"/>
    </location>
</feature>
<dbReference type="EMBL" id="KK122188">
    <property type="protein sequence ID" value="KFM82178.1"/>
    <property type="molecule type" value="Genomic_DNA"/>
</dbReference>
<evidence type="ECO:0000259" key="1">
    <source>
        <dbReference type="Pfam" id="PF17745"/>
    </source>
</evidence>
<feature type="non-terminal residue" evidence="2">
    <location>
        <position position="93"/>
    </location>
</feature>
<dbReference type="GO" id="GO:0005654">
    <property type="term" value="C:nucleoplasm"/>
    <property type="evidence" value="ECO:0007669"/>
    <property type="project" value="TreeGrafter"/>
</dbReference>
<reference evidence="2 3" key="1">
    <citation type="submission" date="2013-11" db="EMBL/GenBank/DDBJ databases">
        <title>Genome sequencing of Stegodyphus mimosarum.</title>
        <authorList>
            <person name="Bechsgaard J."/>
        </authorList>
    </citation>
    <scope>NUCLEOTIDE SEQUENCE [LARGE SCALE GENOMIC DNA]</scope>
</reference>
<dbReference type="GO" id="GO:0032299">
    <property type="term" value="C:ribonuclease H2 complex"/>
    <property type="evidence" value="ECO:0007669"/>
    <property type="project" value="InterPro"/>
</dbReference>
<proteinExistence type="predicted"/>
<dbReference type="Pfam" id="PF17745">
    <property type="entry name" value="Ydr279_N"/>
    <property type="match status" value="1"/>
</dbReference>
<name>A0A087UXT9_STEMI</name>
<dbReference type="InterPro" id="IPR040456">
    <property type="entry name" value="RNase_H2_suB"/>
</dbReference>
<dbReference type="GO" id="GO:0006401">
    <property type="term" value="P:RNA catabolic process"/>
    <property type="evidence" value="ECO:0007669"/>
    <property type="project" value="TreeGrafter"/>
</dbReference>
<evidence type="ECO:0000313" key="2">
    <source>
        <dbReference type="EMBL" id="KFM82178.1"/>
    </source>
</evidence>
<keyword evidence="3" id="KW-1185">Reference proteome</keyword>
<dbReference type="OMA" id="SWFYEES"/>
<protein>
    <recommendedName>
        <fullName evidence="1">Rnh202 triple barrel domain-containing protein</fullName>
    </recommendedName>
</protein>
<organism evidence="2 3">
    <name type="scientific">Stegodyphus mimosarum</name>
    <name type="common">African social velvet spider</name>
    <dbReference type="NCBI Taxonomy" id="407821"/>
    <lineage>
        <taxon>Eukaryota</taxon>
        <taxon>Metazoa</taxon>
        <taxon>Ecdysozoa</taxon>
        <taxon>Arthropoda</taxon>
        <taxon>Chelicerata</taxon>
        <taxon>Arachnida</taxon>
        <taxon>Araneae</taxon>
        <taxon>Araneomorphae</taxon>
        <taxon>Entelegynae</taxon>
        <taxon>Eresoidea</taxon>
        <taxon>Eresidae</taxon>
        <taxon>Stegodyphus</taxon>
    </lineage>
</organism>
<dbReference type="PANTHER" id="PTHR13383">
    <property type="entry name" value="RIBONUCLEASE H2 SUBUNIT B"/>
    <property type="match status" value="1"/>
</dbReference>